<dbReference type="AlphaFoldDB" id="A0A806JYS0"/>
<keyword evidence="7 8" id="KW-0132">Cell division</keyword>
<dbReference type="EC" id="6.3.2.9" evidence="7 8"/>
<dbReference type="GO" id="GO:0008360">
    <property type="term" value="P:regulation of cell shape"/>
    <property type="evidence" value="ECO:0007669"/>
    <property type="project" value="UniProtKB-KW"/>
</dbReference>
<keyword evidence="7 8" id="KW-0131">Cell cycle</keyword>
<dbReference type="SUPFAM" id="SSF51984">
    <property type="entry name" value="MurCD N-terminal domain"/>
    <property type="match status" value="1"/>
</dbReference>
<dbReference type="InterPro" id="IPR005762">
    <property type="entry name" value="MurD"/>
</dbReference>
<keyword evidence="3 7" id="KW-0963">Cytoplasm</keyword>
<evidence type="ECO:0000256" key="1">
    <source>
        <dbReference type="ARBA" id="ARBA00004496"/>
    </source>
</evidence>
<dbReference type="Gene3D" id="3.40.1190.10">
    <property type="entry name" value="Mur-like, catalytic domain"/>
    <property type="match status" value="1"/>
</dbReference>
<accession>A0A806JYS0</accession>
<keyword evidence="5 7" id="KW-0547">Nucleotide-binding</keyword>
<feature type="domain" description="Mur ligase central" evidence="10">
    <location>
        <begin position="106"/>
        <end position="259"/>
    </location>
</feature>
<dbReference type="HAMAP" id="MF_00639">
    <property type="entry name" value="MurD"/>
    <property type="match status" value="1"/>
</dbReference>
<dbReference type="GO" id="GO:0005737">
    <property type="term" value="C:cytoplasm"/>
    <property type="evidence" value="ECO:0007669"/>
    <property type="project" value="UniProtKB-SubCell"/>
</dbReference>
<evidence type="ECO:0000259" key="9">
    <source>
        <dbReference type="Pfam" id="PF02875"/>
    </source>
</evidence>
<evidence type="ECO:0000256" key="4">
    <source>
        <dbReference type="ARBA" id="ARBA00022598"/>
    </source>
</evidence>
<dbReference type="GO" id="GO:0009252">
    <property type="term" value="P:peptidoglycan biosynthetic process"/>
    <property type="evidence" value="ECO:0007669"/>
    <property type="project" value="UniProtKB-UniRule"/>
</dbReference>
<dbReference type="UniPathway" id="UPA00219"/>
<gene>
    <name evidence="7" type="primary">murD</name>
</gene>
<evidence type="ECO:0000256" key="2">
    <source>
        <dbReference type="ARBA" id="ARBA00004752"/>
    </source>
</evidence>
<proteinExistence type="inferred from homology"/>
<dbReference type="Pfam" id="PF21799">
    <property type="entry name" value="MurD-like_N"/>
    <property type="match status" value="1"/>
</dbReference>
<evidence type="ECO:0000256" key="8">
    <source>
        <dbReference type="RuleBase" id="RU003664"/>
    </source>
</evidence>
<sequence>MEHENVLVCGLARSGLSAARLLKTLGARVTVQDVKADVGFDPEAEGFSAYLGREPDDIIGDFGLVVISPGISVYKPFVERARALGIPVWGELELAFRHCPCPVIAITGTNGKTSVTTLAGGILQGFYPNTVIAGNIGAPFCDYVRSLPPDGRAVAEVSSFQLETVVNFAPRISAILNVTPDHLDRHRTMDGYRAVKERIFAKQRPGDYCVLNYDDPVCRAMTPPCERVFFSAGERLETGVFLDGNNIRARLFGYDITVADVTGIKTLPENALAAVAVALCAGVPAEVAARGLLTFTGVPHRVEYVRTVGGVRFYNDSKATNPASAIKALEAFEGDIVLIGGGYDKHVALNDWVARFPGRVRHLVVIGETAEQIAEACRAVGFADITRAGNLRDAVALAYEKAAGGGTVLLSPACASWDMFVDFEERGNLFKQFVSEI</sequence>
<organism evidence="11">
    <name type="scientific">uncultured bacterium contig00034</name>
    <dbReference type="NCBI Taxonomy" id="1181523"/>
    <lineage>
        <taxon>Bacteria</taxon>
        <taxon>environmental samples</taxon>
    </lineage>
</organism>
<comment type="function">
    <text evidence="7 8">Cell wall formation. Catalyzes the addition of glutamate to the nucleotide precursor UDP-N-acetylmuramoyl-L-alanine (UMA).</text>
</comment>
<evidence type="ECO:0000256" key="6">
    <source>
        <dbReference type="ARBA" id="ARBA00022840"/>
    </source>
</evidence>
<protein>
    <recommendedName>
        <fullName evidence="7 8">UDP-N-acetylmuramoylalanine--D-glutamate ligase</fullName>
        <ecNumber evidence="7 8">6.3.2.9</ecNumber>
    </recommendedName>
    <alternativeName>
        <fullName evidence="7">D-glutamic acid-adding enzyme</fullName>
    </alternativeName>
    <alternativeName>
        <fullName evidence="7">UDP-N-acetylmuramoyl-L-alanyl-D-glutamate synthetase</fullName>
    </alternativeName>
</protein>
<keyword evidence="6 7" id="KW-0067">ATP-binding</keyword>
<dbReference type="Pfam" id="PF02875">
    <property type="entry name" value="Mur_ligase_C"/>
    <property type="match status" value="1"/>
</dbReference>
<keyword evidence="7 8" id="KW-0961">Cell wall biogenesis/degradation</keyword>
<dbReference type="Gene3D" id="3.40.50.720">
    <property type="entry name" value="NAD(P)-binding Rossmann-like Domain"/>
    <property type="match status" value="1"/>
</dbReference>
<keyword evidence="7 8" id="KW-0133">Cell shape</keyword>
<dbReference type="GO" id="GO:0051301">
    <property type="term" value="P:cell division"/>
    <property type="evidence" value="ECO:0007669"/>
    <property type="project" value="UniProtKB-KW"/>
</dbReference>
<dbReference type="SUPFAM" id="SSF53244">
    <property type="entry name" value="MurD-like peptide ligases, peptide-binding domain"/>
    <property type="match status" value="1"/>
</dbReference>
<keyword evidence="7 8" id="KW-0573">Peptidoglycan synthesis</keyword>
<feature type="binding site" evidence="7">
    <location>
        <begin position="108"/>
        <end position="114"/>
    </location>
    <ligand>
        <name>ATP</name>
        <dbReference type="ChEBI" id="CHEBI:30616"/>
    </ligand>
</feature>
<evidence type="ECO:0000313" key="11">
    <source>
        <dbReference type="EMBL" id="AGS52127.1"/>
    </source>
</evidence>
<dbReference type="EMBL" id="JQ844183">
    <property type="protein sequence ID" value="AGS52127.1"/>
    <property type="molecule type" value="Genomic_DNA"/>
</dbReference>
<comment type="subcellular location">
    <subcellularLocation>
        <location evidence="1 7 8">Cytoplasm</location>
    </subcellularLocation>
</comment>
<dbReference type="SUPFAM" id="SSF53623">
    <property type="entry name" value="MurD-like peptide ligases, catalytic domain"/>
    <property type="match status" value="1"/>
</dbReference>
<keyword evidence="4 7" id="KW-0436">Ligase</keyword>
<dbReference type="InterPro" id="IPR036565">
    <property type="entry name" value="Mur-like_cat_sf"/>
</dbReference>
<reference evidence="11" key="1">
    <citation type="submission" date="2012-03" db="EMBL/GenBank/DDBJ databases">
        <title>Functional metagenomics reveals considerable lignocellulase gene clusters in the gut microbiome of a wood-feeding higher termite.</title>
        <authorList>
            <person name="Liu N."/>
        </authorList>
    </citation>
    <scope>NUCLEOTIDE SEQUENCE</scope>
</reference>
<dbReference type="GO" id="GO:0071555">
    <property type="term" value="P:cell wall organization"/>
    <property type="evidence" value="ECO:0007669"/>
    <property type="project" value="UniProtKB-KW"/>
</dbReference>
<comment type="similarity">
    <text evidence="7">Belongs to the MurCDEF family.</text>
</comment>
<dbReference type="PANTHER" id="PTHR43692:SF1">
    <property type="entry name" value="UDP-N-ACETYLMURAMOYLALANINE--D-GLUTAMATE LIGASE"/>
    <property type="match status" value="1"/>
</dbReference>
<name>A0A806JYS0_9BACT</name>
<dbReference type="InterPro" id="IPR036615">
    <property type="entry name" value="Mur_ligase_C_dom_sf"/>
</dbReference>
<evidence type="ECO:0000256" key="3">
    <source>
        <dbReference type="ARBA" id="ARBA00022490"/>
    </source>
</evidence>
<dbReference type="InterPro" id="IPR013221">
    <property type="entry name" value="Mur_ligase_cen"/>
</dbReference>
<evidence type="ECO:0000256" key="7">
    <source>
        <dbReference type="HAMAP-Rule" id="MF_00639"/>
    </source>
</evidence>
<dbReference type="NCBIfam" id="TIGR01087">
    <property type="entry name" value="murD"/>
    <property type="match status" value="1"/>
</dbReference>
<dbReference type="GO" id="GO:0005524">
    <property type="term" value="F:ATP binding"/>
    <property type="evidence" value="ECO:0007669"/>
    <property type="project" value="UniProtKB-UniRule"/>
</dbReference>
<dbReference type="Pfam" id="PF08245">
    <property type="entry name" value="Mur_ligase_M"/>
    <property type="match status" value="1"/>
</dbReference>
<dbReference type="InterPro" id="IPR004101">
    <property type="entry name" value="Mur_ligase_C"/>
</dbReference>
<dbReference type="PANTHER" id="PTHR43692">
    <property type="entry name" value="UDP-N-ACETYLMURAMOYLALANINE--D-GLUTAMATE LIGASE"/>
    <property type="match status" value="1"/>
</dbReference>
<feature type="domain" description="Mur ligase C-terminal" evidence="9">
    <location>
        <begin position="300"/>
        <end position="414"/>
    </location>
</feature>
<evidence type="ECO:0000259" key="10">
    <source>
        <dbReference type="Pfam" id="PF08245"/>
    </source>
</evidence>
<comment type="pathway">
    <text evidence="2 7 8">Cell wall biogenesis; peptidoglycan biosynthesis.</text>
</comment>
<evidence type="ECO:0000256" key="5">
    <source>
        <dbReference type="ARBA" id="ARBA00022741"/>
    </source>
</evidence>
<dbReference type="Gene3D" id="3.90.190.20">
    <property type="entry name" value="Mur ligase, C-terminal domain"/>
    <property type="match status" value="1"/>
</dbReference>
<dbReference type="GO" id="GO:0008764">
    <property type="term" value="F:UDP-N-acetylmuramoylalanine-D-glutamate ligase activity"/>
    <property type="evidence" value="ECO:0007669"/>
    <property type="project" value="UniProtKB-UniRule"/>
</dbReference>
<comment type="catalytic activity">
    <reaction evidence="7 8">
        <text>UDP-N-acetyl-alpha-D-muramoyl-L-alanine + D-glutamate + ATP = UDP-N-acetyl-alpha-D-muramoyl-L-alanyl-D-glutamate + ADP + phosphate + H(+)</text>
        <dbReference type="Rhea" id="RHEA:16429"/>
        <dbReference type="ChEBI" id="CHEBI:15378"/>
        <dbReference type="ChEBI" id="CHEBI:29986"/>
        <dbReference type="ChEBI" id="CHEBI:30616"/>
        <dbReference type="ChEBI" id="CHEBI:43474"/>
        <dbReference type="ChEBI" id="CHEBI:83898"/>
        <dbReference type="ChEBI" id="CHEBI:83900"/>
        <dbReference type="ChEBI" id="CHEBI:456216"/>
        <dbReference type="EC" id="6.3.2.9"/>
    </reaction>
</comment>